<dbReference type="RefSeq" id="WP_199703998.1">
    <property type="nucleotide sequence ID" value="NZ_JAEMNV010000003.1"/>
</dbReference>
<dbReference type="Proteomes" id="UP000655868">
    <property type="component" value="Unassembled WGS sequence"/>
</dbReference>
<keyword evidence="2" id="KW-0732">Signal</keyword>
<dbReference type="EMBL" id="JAEMNV010000003">
    <property type="protein sequence ID" value="MBJ8339284.1"/>
    <property type="molecule type" value="Genomic_DNA"/>
</dbReference>
<gene>
    <name evidence="3" type="ORF">JGU71_10320</name>
</gene>
<dbReference type="PROSITE" id="PS51257">
    <property type="entry name" value="PROKAR_LIPOPROTEIN"/>
    <property type="match status" value="1"/>
</dbReference>
<keyword evidence="4" id="KW-1185">Reference proteome</keyword>
<accession>A0A934U2L6</accession>
<comment type="caution">
    <text evidence="3">The sequence shown here is derived from an EMBL/GenBank/DDBJ whole genome shotgun (WGS) entry which is preliminary data.</text>
</comment>
<evidence type="ECO:0000256" key="1">
    <source>
        <dbReference type="SAM" id="MobiDB-lite"/>
    </source>
</evidence>
<name>A0A934U2L6_9NOCA</name>
<feature type="region of interest" description="Disordered" evidence="1">
    <location>
        <begin position="42"/>
        <end position="70"/>
    </location>
</feature>
<protein>
    <submittedName>
        <fullName evidence="3">Uncharacterized protein</fullName>
    </submittedName>
</protein>
<proteinExistence type="predicted"/>
<dbReference type="AlphaFoldDB" id="A0A934U2L6"/>
<feature type="chain" id="PRO_5039117632" evidence="2">
    <location>
        <begin position="24"/>
        <end position="132"/>
    </location>
</feature>
<feature type="compositionally biased region" description="Basic residues" evidence="1">
    <location>
        <begin position="56"/>
        <end position="69"/>
    </location>
</feature>
<evidence type="ECO:0000256" key="2">
    <source>
        <dbReference type="SAM" id="SignalP"/>
    </source>
</evidence>
<reference evidence="3" key="1">
    <citation type="submission" date="2020-12" db="EMBL/GenBank/DDBJ databases">
        <title>Antrihabitans popcorni sp. nov. and Antrihabitans auranticaus sp. nov., isolated from a larva cave.</title>
        <authorList>
            <person name="Lee S.D."/>
            <person name="Kim I.S."/>
        </authorList>
    </citation>
    <scope>NUCLEOTIDE SEQUENCE</scope>
    <source>
        <strain evidence="3">YC3-6</strain>
    </source>
</reference>
<feature type="signal peptide" evidence="2">
    <location>
        <begin position="1"/>
        <end position="23"/>
    </location>
</feature>
<sequence>MARKVHRSAAIVAVAMSVMLALSGCSKQEKDFRKQLEQAGFSVSDVRSEKASSSKTKTKSKKRPKKSSNKKVFEADVKLGNCLVEFEQGEKEKRYYLDEVNNDEPVIGLMKDNPTKADVEAYLRGPDSPCKL</sequence>
<organism evidence="3 4">
    <name type="scientific">Antrihabitans stalagmiti</name>
    <dbReference type="NCBI Taxonomy" id="2799499"/>
    <lineage>
        <taxon>Bacteria</taxon>
        <taxon>Bacillati</taxon>
        <taxon>Actinomycetota</taxon>
        <taxon>Actinomycetes</taxon>
        <taxon>Mycobacteriales</taxon>
        <taxon>Nocardiaceae</taxon>
        <taxon>Antrihabitans</taxon>
    </lineage>
</organism>
<evidence type="ECO:0000313" key="4">
    <source>
        <dbReference type="Proteomes" id="UP000655868"/>
    </source>
</evidence>
<evidence type="ECO:0000313" key="3">
    <source>
        <dbReference type="EMBL" id="MBJ8339284.1"/>
    </source>
</evidence>